<feature type="binding site" evidence="9">
    <location>
        <position position="266"/>
    </location>
    <ligand>
        <name>Zn(2+)</name>
        <dbReference type="ChEBI" id="CHEBI:29105"/>
        <label>2</label>
        <note>catalytic</note>
    </ligand>
</feature>
<dbReference type="InterPro" id="IPR006026">
    <property type="entry name" value="Peptidase_Metallo"/>
</dbReference>
<evidence type="ECO:0000259" key="12">
    <source>
        <dbReference type="SMART" id="SM00235"/>
    </source>
</evidence>
<comment type="cofactor">
    <cofactor evidence="9">
        <name>Zn(2+)</name>
        <dbReference type="ChEBI" id="CHEBI:29105"/>
    </cofactor>
    <text evidence="9">Binds 2 Zn(2+) ions per subunit.</text>
</comment>
<dbReference type="FunFam" id="3.40.390.10:FF:000058">
    <property type="entry name" value="Metalloendoproteinase 5-MMP"/>
    <property type="match status" value="1"/>
</dbReference>
<dbReference type="GO" id="GO:0031012">
    <property type="term" value="C:extracellular matrix"/>
    <property type="evidence" value="ECO:0007669"/>
    <property type="project" value="InterPro"/>
</dbReference>
<feature type="binding site" evidence="9">
    <location>
        <position position="223"/>
    </location>
    <ligand>
        <name>Ca(2+)</name>
        <dbReference type="ChEBI" id="CHEBI:29108"/>
        <label>3</label>
    </ligand>
</feature>
<dbReference type="GO" id="GO:0004222">
    <property type="term" value="F:metalloendopeptidase activity"/>
    <property type="evidence" value="ECO:0007669"/>
    <property type="project" value="InterPro"/>
</dbReference>
<keyword evidence="8" id="KW-0865">Zymogen</keyword>
<name>A0AAN9T0E6_PSOTE</name>
<dbReference type="EMBL" id="JAYMYS010000001">
    <property type="protein sequence ID" value="KAK7411906.1"/>
    <property type="molecule type" value="Genomic_DNA"/>
</dbReference>
<feature type="binding site" evidence="9">
    <location>
        <position position="280"/>
    </location>
    <ligand>
        <name>Zn(2+)</name>
        <dbReference type="ChEBI" id="CHEBI:29105"/>
        <label>2</label>
        <note>catalytic</note>
    </ligand>
</feature>
<feature type="binding site" evidence="9">
    <location>
        <position position="221"/>
    </location>
    <ligand>
        <name>Ca(2+)</name>
        <dbReference type="ChEBI" id="CHEBI:29108"/>
        <label>3</label>
    </ligand>
</feature>
<keyword evidence="10" id="KW-1133">Transmembrane helix</keyword>
<keyword evidence="9" id="KW-0106">Calcium</keyword>
<evidence type="ECO:0000256" key="7">
    <source>
        <dbReference type="ARBA" id="ARBA00023049"/>
    </source>
</evidence>
<dbReference type="PRINTS" id="PR00138">
    <property type="entry name" value="MATRIXIN"/>
</dbReference>
<feature type="binding site" evidence="9">
    <location>
        <position position="262"/>
    </location>
    <ligand>
        <name>Zn(2+)</name>
        <dbReference type="ChEBI" id="CHEBI:29105"/>
        <label>2</label>
        <note>catalytic</note>
    </ligand>
</feature>
<evidence type="ECO:0000256" key="3">
    <source>
        <dbReference type="ARBA" id="ARBA00022723"/>
    </source>
</evidence>
<dbReference type="InterPro" id="IPR021190">
    <property type="entry name" value="Pept_M10A"/>
</dbReference>
<dbReference type="Pfam" id="PF01471">
    <property type="entry name" value="PG_binding_1"/>
    <property type="match status" value="1"/>
</dbReference>
<keyword evidence="7" id="KW-0482">Metalloprotease</keyword>
<proteinExistence type="inferred from homology"/>
<evidence type="ECO:0000256" key="4">
    <source>
        <dbReference type="ARBA" id="ARBA00022729"/>
    </source>
</evidence>
<dbReference type="PANTHER" id="PTHR10201">
    <property type="entry name" value="MATRIX METALLOPROTEINASE"/>
    <property type="match status" value="1"/>
</dbReference>
<feature type="domain" description="Peptidase metallopeptidase" evidence="12">
    <location>
        <begin position="150"/>
        <end position="308"/>
    </location>
</feature>
<gene>
    <name evidence="13" type="ORF">VNO78_03350</name>
</gene>
<comment type="cofactor">
    <cofactor evidence="9">
        <name>Ca(2+)</name>
        <dbReference type="ChEBI" id="CHEBI:29108"/>
    </cofactor>
    <text evidence="9">Can bind about 5 Ca(2+) ions per subunit.</text>
</comment>
<comment type="similarity">
    <text evidence="1">Belongs to the peptidase M10A family. Matrix metalloproteinases (MMPs) subfamily.</text>
</comment>
<reference evidence="13 14" key="1">
    <citation type="submission" date="2024-01" db="EMBL/GenBank/DDBJ databases">
        <title>The genomes of 5 underutilized Papilionoideae crops provide insights into root nodulation and disease resistanc.</title>
        <authorList>
            <person name="Jiang F."/>
        </authorList>
    </citation>
    <scope>NUCLEOTIDE SEQUENCE [LARGE SCALE GENOMIC DNA]</scope>
    <source>
        <strain evidence="13">DUOXIRENSHENG_FW03</strain>
        <tissue evidence="13">Leaves</tissue>
    </source>
</reference>
<dbReference type="PROSITE" id="PS00546">
    <property type="entry name" value="CYSTEINE_SWITCH"/>
    <property type="match status" value="1"/>
</dbReference>
<feature type="chain" id="PRO_5042956096" description="Peptidase metallopeptidase domain-containing protein" evidence="11">
    <location>
        <begin position="23"/>
        <end position="334"/>
    </location>
</feature>
<keyword evidence="14" id="KW-1185">Reference proteome</keyword>
<dbReference type="Pfam" id="PF00413">
    <property type="entry name" value="Peptidase_M10"/>
    <property type="match status" value="1"/>
</dbReference>
<evidence type="ECO:0000256" key="6">
    <source>
        <dbReference type="ARBA" id="ARBA00022833"/>
    </source>
</evidence>
<evidence type="ECO:0000256" key="11">
    <source>
        <dbReference type="SAM" id="SignalP"/>
    </source>
</evidence>
<keyword evidence="4 11" id="KW-0732">Signal</keyword>
<keyword evidence="10" id="KW-0472">Membrane</keyword>
<feature type="binding site" evidence="9">
    <location>
        <position position="272"/>
    </location>
    <ligand>
        <name>Zn(2+)</name>
        <dbReference type="ChEBI" id="CHEBI:29105"/>
        <label>2</label>
        <note>catalytic</note>
    </ligand>
</feature>
<dbReference type="InterPro" id="IPR024079">
    <property type="entry name" value="MetalloPept_cat_dom_sf"/>
</dbReference>
<feature type="binding site" description="in inhibited form" evidence="9">
    <location>
        <position position="129"/>
    </location>
    <ligand>
        <name>Zn(2+)</name>
        <dbReference type="ChEBI" id="CHEBI:29105"/>
        <label>2</label>
        <note>catalytic</note>
    </ligand>
</feature>
<keyword evidence="3 9" id="KW-0479">Metal-binding</keyword>
<dbReference type="SUPFAM" id="SSF47090">
    <property type="entry name" value="PGBD-like"/>
    <property type="match status" value="1"/>
</dbReference>
<dbReference type="InterPro" id="IPR021158">
    <property type="entry name" value="Pept_M10A_Zn_BS"/>
</dbReference>
<feature type="transmembrane region" description="Helical" evidence="10">
    <location>
        <begin position="312"/>
        <end position="332"/>
    </location>
</feature>
<dbReference type="GO" id="GO:0006508">
    <property type="term" value="P:proteolysis"/>
    <property type="evidence" value="ECO:0007669"/>
    <property type="project" value="UniProtKB-KW"/>
</dbReference>
<keyword evidence="6 9" id="KW-0862">Zinc</keyword>
<evidence type="ECO:0000256" key="2">
    <source>
        <dbReference type="ARBA" id="ARBA00022670"/>
    </source>
</evidence>
<keyword evidence="2" id="KW-0645">Protease</keyword>
<dbReference type="AlphaFoldDB" id="A0AAN9T0E6"/>
<feature type="signal peptide" evidence="11">
    <location>
        <begin position="1"/>
        <end position="22"/>
    </location>
</feature>
<evidence type="ECO:0000313" key="14">
    <source>
        <dbReference type="Proteomes" id="UP001386955"/>
    </source>
</evidence>
<protein>
    <recommendedName>
        <fullName evidence="12">Peptidase metallopeptidase domain-containing protein</fullName>
    </recommendedName>
</protein>
<sequence length="334" mass="37248">MKYSYLYTFLLLLLLLVDNSRSKLGARSSLRSGLISRGWRSGVGSNSQWDSTVNNVEQQQQFSPKHVKGLSQIKDYFSNFGFLVSSPPFNDFLNQETATAIKTYQQFFNLNPTADLTNETFHQISLPRCGVPDINLQYDVRSSSVSWPKAGNRWFSGKNLSYGFSPASEIPANATRLFRNAFLRWEKAVAGLNLTEARYDEADIRVGFYNLDEGVEDVVWGESVVRLQHGVATGEIRLDASKDWKLGGGNGSVLDLESAAMHHIGHLLGLDHSNVEDSVMYPYVLPSRQPKVELSNFDKATIRRVYSKGSCGYARGVLVRIIITFALAFAVVGL</sequence>
<feature type="binding site" evidence="9">
    <location>
        <position position="203"/>
    </location>
    <ligand>
        <name>Ca(2+)</name>
        <dbReference type="ChEBI" id="CHEBI:29108"/>
        <label>2</label>
    </ligand>
</feature>
<dbReference type="InterPro" id="IPR036365">
    <property type="entry name" value="PGBD-like_sf"/>
</dbReference>
<dbReference type="SMART" id="SM00235">
    <property type="entry name" value="ZnMc"/>
    <property type="match status" value="1"/>
</dbReference>
<comment type="caution">
    <text evidence="13">The sequence shown here is derived from an EMBL/GenBank/DDBJ whole genome shotgun (WGS) entry which is preliminary data.</text>
</comment>
<evidence type="ECO:0000256" key="8">
    <source>
        <dbReference type="ARBA" id="ARBA00023145"/>
    </source>
</evidence>
<evidence type="ECO:0000256" key="1">
    <source>
        <dbReference type="ARBA" id="ARBA00009614"/>
    </source>
</evidence>
<dbReference type="GO" id="GO:0030574">
    <property type="term" value="P:collagen catabolic process"/>
    <property type="evidence" value="ECO:0007669"/>
    <property type="project" value="TreeGrafter"/>
</dbReference>
<dbReference type="Proteomes" id="UP001386955">
    <property type="component" value="Unassembled WGS sequence"/>
</dbReference>
<dbReference type="InterPro" id="IPR002477">
    <property type="entry name" value="Peptidoglycan-bd-like"/>
</dbReference>
<feature type="binding site" evidence="9">
    <location>
        <position position="239"/>
    </location>
    <ligand>
        <name>Ca(2+)</name>
        <dbReference type="ChEBI" id="CHEBI:29108"/>
        <label>3</label>
    </ligand>
</feature>
<dbReference type="InterPro" id="IPR001818">
    <property type="entry name" value="Pept_M10_metallopeptidase"/>
</dbReference>
<keyword evidence="10" id="KW-0812">Transmembrane</keyword>
<evidence type="ECO:0000256" key="5">
    <source>
        <dbReference type="ARBA" id="ARBA00022801"/>
    </source>
</evidence>
<evidence type="ECO:0000256" key="10">
    <source>
        <dbReference type="SAM" id="Phobius"/>
    </source>
</evidence>
<evidence type="ECO:0000256" key="9">
    <source>
        <dbReference type="PIRSR" id="PIRSR621190-2"/>
    </source>
</evidence>
<evidence type="ECO:0000313" key="13">
    <source>
        <dbReference type="EMBL" id="KAK7411906.1"/>
    </source>
</evidence>
<dbReference type="SUPFAM" id="SSF55486">
    <property type="entry name" value="Metalloproteases ('zincins'), catalytic domain"/>
    <property type="match status" value="1"/>
</dbReference>
<organism evidence="13 14">
    <name type="scientific">Psophocarpus tetragonolobus</name>
    <name type="common">Winged bean</name>
    <name type="synonym">Dolichos tetragonolobus</name>
    <dbReference type="NCBI Taxonomy" id="3891"/>
    <lineage>
        <taxon>Eukaryota</taxon>
        <taxon>Viridiplantae</taxon>
        <taxon>Streptophyta</taxon>
        <taxon>Embryophyta</taxon>
        <taxon>Tracheophyta</taxon>
        <taxon>Spermatophyta</taxon>
        <taxon>Magnoliopsida</taxon>
        <taxon>eudicotyledons</taxon>
        <taxon>Gunneridae</taxon>
        <taxon>Pentapetalae</taxon>
        <taxon>rosids</taxon>
        <taxon>fabids</taxon>
        <taxon>Fabales</taxon>
        <taxon>Fabaceae</taxon>
        <taxon>Papilionoideae</taxon>
        <taxon>50 kb inversion clade</taxon>
        <taxon>NPAAA clade</taxon>
        <taxon>indigoferoid/millettioid clade</taxon>
        <taxon>Phaseoleae</taxon>
        <taxon>Psophocarpus</taxon>
    </lineage>
</organism>
<keyword evidence="5" id="KW-0378">Hydrolase</keyword>
<dbReference type="PANTHER" id="PTHR10201:SF259">
    <property type="entry name" value="MATRIXIN PROTEIN"/>
    <property type="match status" value="1"/>
</dbReference>
<dbReference type="GO" id="GO:0030198">
    <property type="term" value="P:extracellular matrix organization"/>
    <property type="evidence" value="ECO:0007669"/>
    <property type="project" value="TreeGrafter"/>
</dbReference>
<dbReference type="GO" id="GO:0008270">
    <property type="term" value="F:zinc ion binding"/>
    <property type="evidence" value="ECO:0007669"/>
    <property type="project" value="InterPro"/>
</dbReference>
<feature type="binding site" evidence="9">
    <location>
        <position position="229"/>
    </location>
    <ligand>
        <name>Zn(2+)</name>
        <dbReference type="ChEBI" id="CHEBI:29105"/>
        <label>1</label>
    </ligand>
</feature>
<dbReference type="Gene3D" id="3.40.390.10">
    <property type="entry name" value="Collagenase (Catalytic Domain)"/>
    <property type="match status" value="1"/>
</dbReference>
<accession>A0AAN9T0E6</accession>